<dbReference type="EMBL" id="CP048222">
    <property type="protein sequence ID" value="QHT65592.1"/>
    <property type="molecule type" value="Genomic_DNA"/>
</dbReference>
<evidence type="ECO:0000313" key="3">
    <source>
        <dbReference type="EMBL" id="QHT65592.1"/>
    </source>
</evidence>
<keyword evidence="1" id="KW-1133">Transmembrane helix</keyword>
<protein>
    <submittedName>
        <fullName evidence="3">YcxB family protein</fullName>
    </submittedName>
</protein>
<feature type="transmembrane region" description="Helical" evidence="1">
    <location>
        <begin position="28"/>
        <end position="47"/>
    </location>
</feature>
<keyword evidence="1" id="KW-0472">Membrane</keyword>
<reference evidence="3 4" key="1">
    <citation type="submission" date="2020-01" db="EMBL/GenBank/DDBJ databases">
        <authorList>
            <person name="Kim M.K."/>
        </authorList>
    </citation>
    <scope>NUCLEOTIDE SEQUENCE [LARGE SCALE GENOMIC DNA]</scope>
    <source>
        <strain evidence="3 4">172606-1</strain>
    </source>
</reference>
<evidence type="ECO:0000313" key="4">
    <source>
        <dbReference type="Proteomes" id="UP000480178"/>
    </source>
</evidence>
<dbReference type="Pfam" id="PF14317">
    <property type="entry name" value="YcxB"/>
    <property type="match status" value="1"/>
</dbReference>
<keyword evidence="4" id="KW-1185">Reference proteome</keyword>
<dbReference type="Proteomes" id="UP000480178">
    <property type="component" value="Chromosome"/>
</dbReference>
<dbReference type="AlphaFoldDB" id="A0A6C0GCN4"/>
<gene>
    <name evidence="3" type="ORF">GXP67_02400</name>
</gene>
<name>A0A6C0GCN4_9BACT</name>
<keyword evidence="1" id="KW-0812">Transmembrane</keyword>
<sequence length="163" mass="19372">MIVKTRKYKLENSTYIKLAMKHLLRTQWYWAAVPLGIIILNVILNLTGVYPNIWIYFMAPLAIVLYLLFWAIQFTGVTQLEQNKVLFQKLLYEIDGRQILIKLNSKEGMQMKWEMIKKAYKEKDHFLLVVSKAQFIHLPYSIFNSENDIKFTESLLRRKNLIA</sequence>
<accession>A0A6C0GCN4</accession>
<feature type="transmembrane region" description="Helical" evidence="1">
    <location>
        <begin position="53"/>
        <end position="72"/>
    </location>
</feature>
<feature type="domain" description="YcxB-like C-terminal" evidence="2">
    <location>
        <begin position="97"/>
        <end position="151"/>
    </location>
</feature>
<proteinExistence type="predicted"/>
<dbReference type="InterPro" id="IPR025588">
    <property type="entry name" value="YcxB-like_C"/>
</dbReference>
<evidence type="ECO:0000259" key="2">
    <source>
        <dbReference type="Pfam" id="PF14317"/>
    </source>
</evidence>
<dbReference type="KEGG" id="rhoz:GXP67_02400"/>
<evidence type="ECO:0000256" key="1">
    <source>
        <dbReference type="SAM" id="Phobius"/>
    </source>
</evidence>
<dbReference type="RefSeq" id="WP_162441674.1">
    <property type="nucleotide sequence ID" value="NZ_CP048222.1"/>
</dbReference>
<organism evidence="3 4">
    <name type="scientific">Rhodocytophaga rosea</name>
    <dbReference type="NCBI Taxonomy" id="2704465"/>
    <lineage>
        <taxon>Bacteria</taxon>
        <taxon>Pseudomonadati</taxon>
        <taxon>Bacteroidota</taxon>
        <taxon>Cytophagia</taxon>
        <taxon>Cytophagales</taxon>
        <taxon>Rhodocytophagaceae</taxon>
        <taxon>Rhodocytophaga</taxon>
    </lineage>
</organism>